<reference evidence="3 4" key="1">
    <citation type="submission" date="2018-12" db="EMBL/GenBank/DDBJ databases">
        <title>Complete genome sequence of Haloplanus rallus MBLA0036.</title>
        <authorList>
            <person name="Nam Y.-d."/>
            <person name="Kang J."/>
            <person name="Chung W.-H."/>
            <person name="Park Y.S."/>
        </authorList>
    </citation>
    <scope>NUCLEOTIDE SEQUENCE [LARGE SCALE GENOMIC DNA]</scope>
    <source>
        <strain evidence="3 4">MBLA0036</strain>
    </source>
</reference>
<dbReference type="OrthoDB" id="242565at2157"/>
<keyword evidence="4" id="KW-1185">Reference proteome</keyword>
<evidence type="ECO:0000313" key="4">
    <source>
        <dbReference type="Proteomes" id="UP000428325"/>
    </source>
</evidence>
<dbReference type="Proteomes" id="UP000428325">
    <property type="component" value="Chromosome"/>
</dbReference>
<feature type="region of interest" description="Disordered" evidence="1">
    <location>
        <begin position="91"/>
        <end position="164"/>
    </location>
</feature>
<evidence type="ECO:0000313" key="3">
    <source>
        <dbReference type="EMBL" id="QGX95060.1"/>
    </source>
</evidence>
<dbReference type="GeneID" id="43369829"/>
<proteinExistence type="predicted"/>
<protein>
    <submittedName>
        <fullName evidence="3">Uncharacterized protein</fullName>
    </submittedName>
</protein>
<feature type="region of interest" description="Disordered" evidence="1">
    <location>
        <begin position="191"/>
        <end position="245"/>
    </location>
</feature>
<sequence length="477" mass="50726">MIPLAAFRDLLDGLDTAERAAFVAAVYEARGWTAKREGDEHVLVTPPNASERRRVPTTLDADRLHEQVRYALDEDARTRLCRRFFGRTPTEIAASAGDPGDDDTADPEPDRSPTADRPETETGSSSPREGGRSGVTAREPGTGSEGSPADGNPTGNARADDDGERSAVPRWVVVGLAVVVVGGIVAVAGVGVTDPGGGNPTAPTTPAAEATLGADDRNDSSSPTVGRQPETSGSTPPGVDDDDGIQNASALADAHAAALTDRSYRLRIVHREYVDGELRGVAVERVAVAEPDHYRSRVRTLGTLEHATIHVADVSAYANGTARHVRPIDGRDTPESAEFRLLMVSDTGTPNRYVDRTRRYVQWFLDVGSSRVVATGERGGTDVVTVVIAGEPWRGATEMTGRAVVDEEGLVRVIHREYTPTNDPSVRVESTIRITPGPVTVTRPAWAESTNATTVTPRGAEALDDHGSSDRRERGSA</sequence>
<keyword evidence="2" id="KW-0812">Transmembrane</keyword>
<dbReference type="AlphaFoldDB" id="A0A6B9FEA5"/>
<accession>A0A6B9FEA5</accession>
<dbReference type="RefSeq" id="WP_157689516.1">
    <property type="nucleotide sequence ID" value="NZ_CP034345.1"/>
</dbReference>
<feature type="region of interest" description="Disordered" evidence="1">
    <location>
        <begin position="446"/>
        <end position="477"/>
    </location>
</feature>
<keyword evidence="2" id="KW-0472">Membrane</keyword>
<evidence type="ECO:0000256" key="1">
    <source>
        <dbReference type="SAM" id="MobiDB-lite"/>
    </source>
</evidence>
<feature type="compositionally biased region" description="Polar residues" evidence="1">
    <location>
        <begin position="220"/>
        <end position="235"/>
    </location>
</feature>
<feature type="compositionally biased region" description="Low complexity" evidence="1">
    <location>
        <begin position="200"/>
        <end position="213"/>
    </location>
</feature>
<name>A0A6B9FEA5_9EURY</name>
<dbReference type="KEGG" id="hra:EI982_09790"/>
<feature type="compositionally biased region" description="Basic and acidic residues" evidence="1">
    <location>
        <begin position="461"/>
        <end position="477"/>
    </location>
</feature>
<organism evidence="3 4">
    <name type="scientific">Haloplanus rallus</name>
    <dbReference type="NCBI Taxonomy" id="1816183"/>
    <lineage>
        <taxon>Archaea</taxon>
        <taxon>Methanobacteriati</taxon>
        <taxon>Methanobacteriota</taxon>
        <taxon>Stenosarchaea group</taxon>
        <taxon>Halobacteria</taxon>
        <taxon>Halobacteriales</taxon>
        <taxon>Haloferacaceae</taxon>
        <taxon>Haloplanus</taxon>
    </lineage>
</organism>
<dbReference type="EMBL" id="CP034345">
    <property type="protein sequence ID" value="QGX95060.1"/>
    <property type="molecule type" value="Genomic_DNA"/>
</dbReference>
<feature type="transmembrane region" description="Helical" evidence="2">
    <location>
        <begin position="171"/>
        <end position="192"/>
    </location>
</feature>
<gene>
    <name evidence="3" type="ORF">EI982_09790</name>
</gene>
<evidence type="ECO:0000256" key="2">
    <source>
        <dbReference type="SAM" id="Phobius"/>
    </source>
</evidence>
<feature type="compositionally biased region" description="Basic and acidic residues" evidence="1">
    <location>
        <begin position="108"/>
        <end position="120"/>
    </location>
</feature>
<keyword evidence="2" id="KW-1133">Transmembrane helix</keyword>